<gene>
    <name evidence="13" type="primary">ompA</name>
</gene>
<dbReference type="AlphaFoldDB" id="A6BLQ1"/>
<dbReference type="InterPro" id="IPR006665">
    <property type="entry name" value="OmpA-like"/>
</dbReference>
<keyword evidence="9" id="KW-0998">Cell outer membrane</keyword>
<keyword evidence="8 10" id="KW-0472">Membrane</keyword>
<name>A6BLQ1_9GAMM</name>
<dbReference type="Gene3D" id="3.30.1330.60">
    <property type="entry name" value="OmpA-like domain"/>
    <property type="match status" value="1"/>
</dbReference>
<dbReference type="InterPro" id="IPR011250">
    <property type="entry name" value="OMP/PagP_B-barrel"/>
</dbReference>
<evidence type="ECO:0000256" key="8">
    <source>
        <dbReference type="ARBA" id="ARBA00023136"/>
    </source>
</evidence>
<sequence length="385" mass="42505">MHIWWSKITMDVNMMKNTLKVVLLTSMLPFAASAAQELTPWYVGGGLGVNNYEPSCDQKTMKVCGEDDPYAWDVFGGYLFNEYVGIELGYRDLGRAEWTDYSNKRNDVGARGMSLGFVGFYPLADKWSLSAEAGAFNYLISNKKEYNTEYYSDSGIAPYLGAGIGYNFTDNLKLQAKYRRYENLDEEKWNTLSMESNYWGLELSYRFGTSTPAPVAAPVVVAPVVVPLGDDDKDGVTNNIDKCPDTPSTHKVDATGCSVYENVTTKYDLGGILFANDSAEIRAGSFADLEKLADHLTKYPQHTVSVQGHASNVGKAEYNMKLSERRAVAVASALNKKYGISISRISSVGYGVTKPVMQGSSAEANRVNRRIEAIVTGTEKRVVLR</sequence>
<feature type="domain" description="OmpA-like" evidence="12">
    <location>
        <begin position="261"/>
        <end position="379"/>
    </location>
</feature>
<keyword evidence="11" id="KW-0732">Signal</keyword>
<dbReference type="InterPro" id="IPR000498">
    <property type="entry name" value="OmpA-like_TM_dom"/>
</dbReference>
<dbReference type="PANTHER" id="PTHR30329">
    <property type="entry name" value="STATOR ELEMENT OF FLAGELLAR MOTOR COMPLEX"/>
    <property type="match status" value="1"/>
</dbReference>
<keyword evidence="6" id="KW-0406">Ion transport</keyword>
<dbReference type="EMBL" id="AB284075">
    <property type="protein sequence ID" value="BAF64763.1"/>
    <property type="molecule type" value="Genomic_DNA"/>
</dbReference>
<feature type="signal peptide" evidence="11">
    <location>
        <begin position="1"/>
        <end position="34"/>
    </location>
</feature>
<evidence type="ECO:0000256" key="4">
    <source>
        <dbReference type="ARBA" id="ARBA00022452"/>
    </source>
</evidence>
<dbReference type="SUPFAM" id="SSF103647">
    <property type="entry name" value="TSP type-3 repeat"/>
    <property type="match status" value="1"/>
</dbReference>
<keyword evidence="7" id="KW-0626">Porin</keyword>
<organism evidence="13">
    <name type="scientific">Shewanella livingstonensis</name>
    <dbReference type="NCBI Taxonomy" id="150120"/>
    <lineage>
        <taxon>Bacteria</taxon>
        <taxon>Pseudomonadati</taxon>
        <taxon>Pseudomonadota</taxon>
        <taxon>Gammaproteobacteria</taxon>
        <taxon>Alteromonadales</taxon>
        <taxon>Shewanellaceae</taxon>
        <taxon>Shewanella</taxon>
    </lineage>
</organism>
<dbReference type="CDD" id="cd07185">
    <property type="entry name" value="OmpA_C-like"/>
    <property type="match status" value="1"/>
</dbReference>
<evidence type="ECO:0000256" key="5">
    <source>
        <dbReference type="ARBA" id="ARBA00022692"/>
    </source>
</evidence>
<dbReference type="GO" id="GO:0046930">
    <property type="term" value="C:pore complex"/>
    <property type="evidence" value="ECO:0007669"/>
    <property type="project" value="UniProtKB-KW"/>
</dbReference>
<dbReference type="Gene3D" id="2.40.160.20">
    <property type="match status" value="1"/>
</dbReference>
<dbReference type="PROSITE" id="PS51123">
    <property type="entry name" value="OMPA_2"/>
    <property type="match status" value="1"/>
</dbReference>
<keyword evidence="5" id="KW-0812">Transmembrane</keyword>
<dbReference type="SUPFAM" id="SSF103088">
    <property type="entry name" value="OmpA-like"/>
    <property type="match status" value="1"/>
</dbReference>
<reference evidence="13" key="1">
    <citation type="journal article" date="2007" name="Extremophiles">
        <title>Proteomic studies of an Antarctic cold-adapted bacterium, Shewanella livingstonensis Ac10, for global identification of cold-inducible proteins.</title>
        <authorList>
            <person name="Kawamoto J."/>
            <person name="Kurihara T."/>
            <person name="Kitagawa M."/>
            <person name="Kato I."/>
            <person name="Esaki N."/>
        </authorList>
    </citation>
    <scope>NUCLEOTIDE SEQUENCE</scope>
    <source>
        <strain evidence="13">Ac10</strain>
    </source>
</reference>
<dbReference type="InterPro" id="IPR050330">
    <property type="entry name" value="Bact_OuterMem_StrucFunc"/>
</dbReference>
<keyword evidence="4" id="KW-1134">Transmembrane beta strand</keyword>
<comment type="subcellular location">
    <subcellularLocation>
        <location evidence="1">Cell outer membrane</location>
        <topology evidence="1">Multi-pass membrane protein</topology>
    </subcellularLocation>
</comment>
<dbReference type="SUPFAM" id="SSF56925">
    <property type="entry name" value="OMPA-like"/>
    <property type="match status" value="1"/>
</dbReference>
<proteinExistence type="inferred from homology"/>
<dbReference type="Pfam" id="PF01389">
    <property type="entry name" value="OmpA_membrane"/>
    <property type="match status" value="1"/>
</dbReference>
<keyword evidence="3" id="KW-0813">Transport</keyword>
<dbReference type="InterPro" id="IPR028974">
    <property type="entry name" value="TSP_type-3_rpt"/>
</dbReference>
<evidence type="ECO:0000256" key="6">
    <source>
        <dbReference type="ARBA" id="ARBA00023065"/>
    </source>
</evidence>
<dbReference type="PANTHER" id="PTHR30329:SF21">
    <property type="entry name" value="LIPOPROTEIN YIAD-RELATED"/>
    <property type="match status" value="1"/>
</dbReference>
<evidence type="ECO:0000256" key="11">
    <source>
        <dbReference type="SAM" id="SignalP"/>
    </source>
</evidence>
<evidence type="ECO:0000313" key="13">
    <source>
        <dbReference type="EMBL" id="BAF64763.1"/>
    </source>
</evidence>
<evidence type="ECO:0000259" key="12">
    <source>
        <dbReference type="PROSITE" id="PS51123"/>
    </source>
</evidence>
<protein>
    <submittedName>
        <fullName evidence="13">Outer membrane protein A</fullName>
    </submittedName>
</protein>
<dbReference type="GO" id="GO:0005509">
    <property type="term" value="F:calcium ion binding"/>
    <property type="evidence" value="ECO:0007669"/>
    <property type="project" value="InterPro"/>
</dbReference>
<dbReference type="InterPro" id="IPR036737">
    <property type="entry name" value="OmpA-like_sf"/>
</dbReference>
<evidence type="ECO:0000256" key="9">
    <source>
        <dbReference type="ARBA" id="ARBA00023237"/>
    </source>
</evidence>
<accession>A6BLQ1</accession>
<evidence type="ECO:0000256" key="1">
    <source>
        <dbReference type="ARBA" id="ARBA00004571"/>
    </source>
</evidence>
<dbReference type="GO" id="GO:0006811">
    <property type="term" value="P:monoatomic ion transport"/>
    <property type="evidence" value="ECO:0007669"/>
    <property type="project" value="UniProtKB-KW"/>
</dbReference>
<evidence type="ECO:0000256" key="10">
    <source>
        <dbReference type="PROSITE-ProRule" id="PRU00473"/>
    </source>
</evidence>
<dbReference type="PRINTS" id="PR01021">
    <property type="entry name" value="OMPADOMAIN"/>
</dbReference>
<comment type="similarity">
    <text evidence="2">Belongs to the outer membrane OOP (TC 1.B.6) superfamily. OmpA family.</text>
</comment>
<dbReference type="InterPro" id="IPR006664">
    <property type="entry name" value="OMP_bac"/>
</dbReference>
<evidence type="ECO:0000256" key="2">
    <source>
        <dbReference type="ARBA" id="ARBA00005710"/>
    </source>
</evidence>
<dbReference type="GO" id="GO:0009279">
    <property type="term" value="C:cell outer membrane"/>
    <property type="evidence" value="ECO:0007669"/>
    <property type="project" value="UniProtKB-SubCell"/>
</dbReference>
<feature type="chain" id="PRO_5002692317" evidence="11">
    <location>
        <begin position="35"/>
        <end position="385"/>
    </location>
</feature>
<dbReference type="Pfam" id="PF00691">
    <property type="entry name" value="OmpA"/>
    <property type="match status" value="1"/>
</dbReference>
<evidence type="ECO:0000256" key="7">
    <source>
        <dbReference type="ARBA" id="ARBA00023114"/>
    </source>
</evidence>
<dbReference type="GO" id="GO:0015288">
    <property type="term" value="F:porin activity"/>
    <property type="evidence" value="ECO:0007669"/>
    <property type="project" value="UniProtKB-KW"/>
</dbReference>
<evidence type="ECO:0000256" key="3">
    <source>
        <dbReference type="ARBA" id="ARBA00022448"/>
    </source>
</evidence>